<dbReference type="Proteomes" id="UP001597068">
    <property type="component" value="Unassembled WGS sequence"/>
</dbReference>
<evidence type="ECO:0000256" key="4">
    <source>
        <dbReference type="ARBA" id="ARBA00004651"/>
    </source>
</evidence>
<gene>
    <name evidence="27" type="ORF">ACFQ04_16285</name>
</gene>
<dbReference type="Gene3D" id="1.10.287.130">
    <property type="match status" value="1"/>
</dbReference>
<dbReference type="PANTHER" id="PTHR44936">
    <property type="entry name" value="SENSOR PROTEIN CREC"/>
    <property type="match status" value="1"/>
</dbReference>
<dbReference type="PROSITE" id="PS50885">
    <property type="entry name" value="HAMP"/>
    <property type="match status" value="1"/>
</dbReference>
<protein>
    <recommendedName>
        <fullName evidence="21">Signal transduction histidine-protein kinase/phosphatase MprB</fullName>
        <ecNumber evidence="5">2.7.13.3</ecNumber>
    </recommendedName>
    <alternativeName>
        <fullName evidence="22">Mycobacterial persistence regulator B</fullName>
    </alternativeName>
</protein>
<comment type="cofactor">
    <cofactor evidence="2">
        <name>Mn(2+)</name>
        <dbReference type="ChEBI" id="CHEBI:29035"/>
    </cofactor>
</comment>
<keyword evidence="12" id="KW-0378">Hydrolase</keyword>
<dbReference type="InterPro" id="IPR050980">
    <property type="entry name" value="2C_sensor_his_kinase"/>
</dbReference>
<evidence type="ECO:0000256" key="1">
    <source>
        <dbReference type="ARBA" id="ARBA00000085"/>
    </source>
</evidence>
<dbReference type="InterPro" id="IPR005467">
    <property type="entry name" value="His_kinase_dom"/>
</dbReference>
<comment type="caution">
    <text evidence="27">The sequence shown here is derived from an EMBL/GenBank/DDBJ whole genome shotgun (WGS) entry which is preliminary data.</text>
</comment>
<dbReference type="PRINTS" id="PR00344">
    <property type="entry name" value="BCTRLSENSOR"/>
</dbReference>
<dbReference type="SUPFAM" id="SSF47384">
    <property type="entry name" value="Homodimeric domain of signal transducing histidine kinase"/>
    <property type="match status" value="1"/>
</dbReference>
<keyword evidence="16 24" id="KW-1133">Transmembrane helix</keyword>
<evidence type="ECO:0000256" key="2">
    <source>
        <dbReference type="ARBA" id="ARBA00001936"/>
    </source>
</evidence>
<keyword evidence="28" id="KW-1185">Reference proteome</keyword>
<name>A0ABW3GF12_9NOCA</name>
<dbReference type="Pfam" id="PF02518">
    <property type="entry name" value="HATPase_c"/>
    <property type="match status" value="1"/>
</dbReference>
<keyword evidence="8" id="KW-0808">Transferase</keyword>
<evidence type="ECO:0000256" key="12">
    <source>
        <dbReference type="ARBA" id="ARBA00022801"/>
    </source>
</evidence>
<dbReference type="CDD" id="cd00082">
    <property type="entry name" value="HisKA"/>
    <property type="match status" value="1"/>
</dbReference>
<evidence type="ECO:0000256" key="14">
    <source>
        <dbReference type="ARBA" id="ARBA00022842"/>
    </source>
</evidence>
<feature type="transmembrane region" description="Helical" evidence="24">
    <location>
        <begin position="7"/>
        <end position="32"/>
    </location>
</feature>
<feature type="domain" description="HAMP" evidence="26">
    <location>
        <begin position="156"/>
        <end position="208"/>
    </location>
</feature>
<keyword evidence="9 24" id="KW-0812">Transmembrane</keyword>
<evidence type="ECO:0000256" key="15">
    <source>
        <dbReference type="ARBA" id="ARBA00022912"/>
    </source>
</evidence>
<keyword evidence="6" id="KW-1003">Cell membrane</keyword>
<keyword evidence="19" id="KW-0843">Virulence</keyword>
<comment type="subcellular location">
    <subcellularLocation>
        <location evidence="4">Cell membrane</location>
        <topology evidence="4">Multi-pass membrane protein</topology>
    </subcellularLocation>
</comment>
<evidence type="ECO:0000256" key="20">
    <source>
        <dbReference type="ARBA" id="ARBA00023211"/>
    </source>
</evidence>
<evidence type="ECO:0000256" key="6">
    <source>
        <dbReference type="ARBA" id="ARBA00022475"/>
    </source>
</evidence>
<keyword evidence="20" id="KW-0464">Manganese</keyword>
<evidence type="ECO:0000256" key="19">
    <source>
        <dbReference type="ARBA" id="ARBA00023026"/>
    </source>
</evidence>
<evidence type="ECO:0000313" key="28">
    <source>
        <dbReference type="Proteomes" id="UP001597068"/>
    </source>
</evidence>
<keyword evidence="7" id="KW-0597">Phosphoprotein</keyword>
<keyword evidence="18" id="KW-0346">Stress response</keyword>
<dbReference type="InterPro" id="IPR004358">
    <property type="entry name" value="Sig_transdc_His_kin-like_C"/>
</dbReference>
<evidence type="ECO:0000256" key="11">
    <source>
        <dbReference type="ARBA" id="ARBA00022777"/>
    </source>
</evidence>
<evidence type="ECO:0000256" key="5">
    <source>
        <dbReference type="ARBA" id="ARBA00012438"/>
    </source>
</evidence>
<dbReference type="PROSITE" id="PS50109">
    <property type="entry name" value="HIS_KIN"/>
    <property type="match status" value="1"/>
</dbReference>
<proteinExistence type="predicted"/>
<dbReference type="SUPFAM" id="SSF55874">
    <property type="entry name" value="ATPase domain of HSP90 chaperone/DNA topoisomerase II/histidine kinase"/>
    <property type="match status" value="1"/>
</dbReference>
<keyword evidence="15" id="KW-0904">Protein phosphatase</keyword>
<evidence type="ECO:0000256" key="21">
    <source>
        <dbReference type="ARBA" id="ARBA00040454"/>
    </source>
</evidence>
<feature type="region of interest" description="Disordered" evidence="23">
    <location>
        <begin position="423"/>
        <end position="446"/>
    </location>
</feature>
<dbReference type="SMART" id="SM00387">
    <property type="entry name" value="HATPase_c"/>
    <property type="match status" value="1"/>
</dbReference>
<dbReference type="EMBL" id="JBHTIL010000004">
    <property type="protein sequence ID" value="MFD0927299.1"/>
    <property type="molecule type" value="Genomic_DNA"/>
</dbReference>
<keyword evidence="10" id="KW-0547">Nucleotide-binding</keyword>
<sequence>MRRRILLSMLAMVGGIGLLLGLPLMVAAWWWIDDNAHQDLDQRLKRVSSELIDQESGDLRVGRGLDAAPFRLLLPPGGRLDLQYPSGASQVRTSIGDDIAGAEVSESASLGDAGSVTMSIPLADVRGDQWTAIGVVALILTASIVGGTAVAAVTAGRLADPLEELADRASRMAQGDFHSAWRTHGIVELDRLSSALEVANREIALRLEREGEIVGEVSHQLRSRLTAIQLRLDELSLHADPHVVEEAEAAHGQVERLNRELDELIKVSRNAGVRPSAPIAVDDTIDSLVRDFRDAFGRAGRQLVAQYVGDRSAWATPSRLREAVSVLVDNSLRHGAGRCVVDVSRLDGAQLLRVTVRDEGSGIPDDLVPKIFRRGWSGGGSSGVGLSLARALVEADGGRLELTTRAPAAFTIVLPTTAGGPITGVGGESSTTGVDVDPARLVREPR</sequence>
<evidence type="ECO:0000256" key="7">
    <source>
        <dbReference type="ARBA" id="ARBA00022553"/>
    </source>
</evidence>
<dbReference type="RefSeq" id="WP_253649115.1">
    <property type="nucleotide sequence ID" value="NZ_BAAAMO010000005.1"/>
</dbReference>
<evidence type="ECO:0000256" key="10">
    <source>
        <dbReference type="ARBA" id="ARBA00022741"/>
    </source>
</evidence>
<dbReference type="InterPro" id="IPR036097">
    <property type="entry name" value="HisK_dim/P_sf"/>
</dbReference>
<dbReference type="Gene3D" id="3.30.565.10">
    <property type="entry name" value="Histidine kinase-like ATPase, C-terminal domain"/>
    <property type="match status" value="1"/>
</dbReference>
<evidence type="ECO:0000259" key="25">
    <source>
        <dbReference type="PROSITE" id="PS50109"/>
    </source>
</evidence>
<dbReference type="PANTHER" id="PTHR44936:SF9">
    <property type="entry name" value="SENSOR PROTEIN CREC"/>
    <property type="match status" value="1"/>
</dbReference>
<dbReference type="InterPro" id="IPR003661">
    <property type="entry name" value="HisK_dim/P_dom"/>
</dbReference>
<dbReference type="InterPro" id="IPR003660">
    <property type="entry name" value="HAMP_dom"/>
</dbReference>
<comment type="catalytic activity">
    <reaction evidence="1">
        <text>ATP + protein L-histidine = ADP + protein N-phospho-L-histidine.</text>
        <dbReference type="EC" id="2.7.13.3"/>
    </reaction>
</comment>
<evidence type="ECO:0000259" key="26">
    <source>
        <dbReference type="PROSITE" id="PS50885"/>
    </source>
</evidence>
<keyword evidence="13" id="KW-0067">ATP-binding</keyword>
<evidence type="ECO:0000256" key="16">
    <source>
        <dbReference type="ARBA" id="ARBA00022989"/>
    </source>
</evidence>
<evidence type="ECO:0000256" key="24">
    <source>
        <dbReference type="SAM" id="Phobius"/>
    </source>
</evidence>
<evidence type="ECO:0000256" key="22">
    <source>
        <dbReference type="ARBA" id="ARBA00041776"/>
    </source>
</evidence>
<evidence type="ECO:0000256" key="3">
    <source>
        <dbReference type="ARBA" id="ARBA00001946"/>
    </source>
</evidence>
<evidence type="ECO:0000256" key="13">
    <source>
        <dbReference type="ARBA" id="ARBA00022840"/>
    </source>
</evidence>
<keyword evidence="24" id="KW-0472">Membrane</keyword>
<reference evidence="28" key="1">
    <citation type="journal article" date="2019" name="Int. J. Syst. Evol. Microbiol.">
        <title>The Global Catalogue of Microorganisms (GCM) 10K type strain sequencing project: providing services to taxonomists for standard genome sequencing and annotation.</title>
        <authorList>
            <consortium name="The Broad Institute Genomics Platform"/>
            <consortium name="The Broad Institute Genome Sequencing Center for Infectious Disease"/>
            <person name="Wu L."/>
            <person name="Ma J."/>
        </authorList>
    </citation>
    <scope>NUCLEOTIDE SEQUENCE [LARGE SCALE GENOMIC DNA]</scope>
    <source>
        <strain evidence="28">CCUG 50873</strain>
    </source>
</reference>
<feature type="domain" description="Histidine kinase" evidence="25">
    <location>
        <begin position="216"/>
        <end position="418"/>
    </location>
</feature>
<evidence type="ECO:0000256" key="18">
    <source>
        <dbReference type="ARBA" id="ARBA00023016"/>
    </source>
</evidence>
<evidence type="ECO:0000313" key="27">
    <source>
        <dbReference type="EMBL" id="MFD0927299.1"/>
    </source>
</evidence>
<evidence type="ECO:0000256" key="8">
    <source>
        <dbReference type="ARBA" id="ARBA00022679"/>
    </source>
</evidence>
<dbReference type="GO" id="GO:0016301">
    <property type="term" value="F:kinase activity"/>
    <property type="evidence" value="ECO:0007669"/>
    <property type="project" value="UniProtKB-KW"/>
</dbReference>
<dbReference type="InterPro" id="IPR003594">
    <property type="entry name" value="HATPase_dom"/>
</dbReference>
<evidence type="ECO:0000256" key="23">
    <source>
        <dbReference type="SAM" id="MobiDB-lite"/>
    </source>
</evidence>
<keyword evidence="11 27" id="KW-0418">Kinase</keyword>
<evidence type="ECO:0000256" key="9">
    <source>
        <dbReference type="ARBA" id="ARBA00022692"/>
    </source>
</evidence>
<evidence type="ECO:0000256" key="17">
    <source>
        <dbReference type="ARBA" id="ARBA00023012"/>
    </source>
</evidence>
<accession>A0ABW3GF12</accession>
<feature type="compositionally biased region" description="Basic and acidic residues" evidence="23">
    <location>
        <begin position="437"/>
        <end position="446"/>
    </location>
</feature>
<dbReference type="EC" id="2.7.13.3" evidence="5"/>
<dbReference type="InterPro" id="IPR036890">
    <property type="entry name" value="HATPase_C_sf"/>
</dbReference>
<comment type="cofactor">
    <cofactor evidence="3">
        <name>Mg(2+)</name>
        <dbReference type="ChEBI" id="CHEBI:18420"/>
    </cofactor>
</comment>
<keyword evidence="17" id="KW-0902">Two-component regulatory system</keyword>
<keyword evidence="14" id="KW-0460">Magnesium</keyword>
<organism evidence="27 28">
    <name type="scientific">Williamsia deligens</name>
    <dbReference type="NCBI Taxonomy" id="321325"/>
    <lineage>
        <taxon>Bacteria</taxon>
        <taxon>Bacillati</taxon>
        <taxon>Actinomycetota</taxon>
        <taxon>Actinomycetes</taxon>
        <taxon>Mycobacteriales</taxon>
        <taxon>Nocardiaceae</taxon>
        <taxon>Williamsia</taxon>
    </lineage>
</organism>